<dbReference type="GO" id="GO:0008690">
    <property type="term" value="F:3-deoxy-manno-octulosonate cytidylyltransferase activity"/>
    <property type="evidence" value="ECO:0007669"/>
    <property type="project" value="TreeGrafter"/>
</dbReference>
<dbReference type="SUPFAM" id="SSF53448">
    <property type="entry name" value="Nucleotide-diphospho-sugar transferases"/>
    <property type="match status" value="1"/>
</dbReference>
<dbReference type="PANTHER" id="PTHR42866">
    <property type="entry name" value="3-DEOXY-MANNO-OCTULOSONATE CYTIDYLYLTRANSFERASE"/>
    <property type="match status" value="1"/>
</dbReference>
<evidence type="ECO:0000256" key="1">
    <source>
        <dbReference type="ARBA" id="ARBA00022679"/>
    </source>
</evidence>
<accession>A0A381SP20</accession>
<protein>
    <recommendedName>
        <fullName evidence="4">3-deoxy-manno-octulosonate cytidylyltransferase</fullName>
    </recommendedName>
</protein>
<evidence type="ECO:0008006" key="4">
    <source>
        <dbReference type="Google" id="ProtNLM"/>
    </source>
</evidence>
<keyword evidence="2" id="KW-0548">Nucleotidyltransferase</keyword>
<dbReference type="GO" id="GO:0005829">
    <property type="term" value="C:cytosol"/>
    <property type="evidence" value="ECO:0007669"/>
    <property type="project" value="TreeGrafter"/>
</dbReference>
<proteinExistence type="predicted"/>
<dbReference type="AlphaFoldDB" id="A0A381SP20"/>
<sequence length="242" mass="27059">MKTVIIIPARMASKRFPDKPLALINGIPMIQRVWEKAIKSNLGDTYVACSETEVFDLITKLGGAAIMTDPKLPSGTDRVYAALQQITSYNTYQSIINLQGDMPLINEDDIIKVNEPILKGFDIGTLATNLSIEEESNINITKVKIDWVKEKSLGIAKDFYKNSKGHIDHVYHHVGIYSFNIKALSKFVSMPPSVNELNYHLEQWRALDSGLSIGVSFVENVPISVDTKEDLIHLESIIKSQQ</sequence>
<dbReference type="InterPro" id="IPR003329">
    <property type="entry name" value="Cytidylyl_trans"/>
</dbReference>
<name>A0A381SP20_9ZZZZ</name>
<dbReference type="PANTHER" id="PTHR42866:SF2">
    <property type="entry name" value="3-DEOXY-MANNO-OCTULOSONATE CYTIDYLYLTRANSFERASE, MITOCHONDRIAL"/>
    <property type="match status" value="1"/>
</dbReference>
<gene>
    <name evidence="3" type="ORF">METZ01_LOCUS58624</name>
</gene>
<organism evidence="3">
    <name type="scientific">marine metagenome</name>
    <dbReference type="NCBI Taxonomy" id="408172"/>
    <lineage>
        <taxon>unclassified sequences</taxon>
        <taxon>metagenomes</taxon>
        <taxon>ecological metagenomes</taxon>
    </lineage>
</organism>
<reference evidence="3" key="1">
    <citation type="submission" date="2018-05" db="EMBL/GenBank/DDBJ databases">
        <authorList>
            <person name="Lanie J.A."/>
            <person name="Ng W.-L."/>
            <person name="Kazmierczak K.M."/>
            <person name="Andrzejewski T.M."/>
            <person name="Davidsen T.M."/>
            <person name="Wayne K.J."/>
            <person name="Tettelin H."/>
            <person name="Glass J.I."/>
            <person name="Rusch D."/>
            <person name="Podicherti R."/>
            <person name="Tsui H.-C.T."/>
            <person name="Winkler M.E."/>
        </authorList>
    </citation>
    <scope>NUCLEOTIDE SEQUENCE</scope>
</reference>
<evidence type="ECO:0000313" key="3">
    <source>
        <dbReference type="EMBL" id="SVA05770.1"/>
    </source>
</evidence>
<keyword evidence="1" id="KW-0808">Transferase</keyword>
<evidence type="ECO:0000256" key="2">
    <source>
        <dbReference type="ARBA" id="ARBA00022695"/>
    </source>
</evidence>
<dbReference type="Gene3D" id="3.90.550.10">
    <property type="entry name" value="Spore Coat Polysaccharide Biosynthesis Protein SpsA, Chain A"/>
    <property type="match status" value="1"/>
</dbReference>
<dbReference type="EMBL" id="UINC01003374">
    <property type="protein sequence ID" value="SVA05770.1"/>
    <property type="molecule type" value="Genomic_DNA"/>
</dbReference>
<dbReference type="NCBIfam" id="NF003952">
    <property type="entry name" value="PRK05450.1-5"/>
    <property type="match status" value="1"/>
</dbReference>
<dbReference type="Pfam" id="PF02348">
    <property type="entry name" value="CTP_transf_3"/>
    <property type="match status" value="1"/>
</dbReference>
<dbReference type="InterPro" id="IPR029044">
    <property type="entry name" value="Nucleotide-diphossugar_trans"/>
</dbReference>